<dbReference type="InterPro" id="IPR012337">
    <property type="entry name" value="RNaseH-like_sf"/>
</dbReference>
<dbReference type="Gene3D" id="4.10.1000.10">
    <property type="entry name" value="Zinc finger, CCCH-type"/>
    <property type="match status" value="1"/>
</dbReference>
<feature type="compositionally biased region" description="Basic and acidic residues" evidence="9">
    <location>
        <begin position="83"/>
        <end position="95"/>
    </location>
</feature>
<dbReference type="InterPro" id="IPR035979">
    <property type="entry name" value="RBD_domain_sf"/>
</dbReference>
<feature type="compositionally biased region" description="Low complexity" evidence="9">
    <location>
        <begin position="181"/>
        <end position="208"/>
    </location>
</feature>
<dbReference type="InterPro" id="IPR036397">
    <property type="entry name" value="RNaseH_sf"/>
</dbReference>
<evidence type="ECO:0000313" key="12">
    <source>
        <dbReference type="Proteomes" id="UP001165160"/>
    </source>
</evidence>
<dbReference type="GO" id="GO:0005634">
    <property type="term" value="C:nucleus"/>
    <property type="evidence" value="ECO:0007669"/>
    <property type="project" value="TreeGrafter"/>
</dbReference>
<dbReference type="GO" id="GO:0006364">
    <property type="term" value="P:rRNA processing"/>
    <property type="evidence" value="ECO:0007669"/>
    <property type="project" value="UniProtKB-KW"/>
</dbReference>
<keyword evidence="3 8" id="KW-0479">Metal-binding</keyword>
<reference evidence="12" key="1">
    <citation type="journal article" date="2023" name="Commun. Biol.">
        <title>Genome analysis of Parmales, the sister group of diatoms, reveals the evolutionary specialization of diatoms from phago-mixotrophs to photoautotrophs.</title>
        <authorList>
            <person name="Ban H."/>
            <person name="Sato S."/>
            <person name="Yoshikawa S."/>
            <person name="Yamada K."/>
            <person name="Nakamura Y."/>
            <person name="Ichinomiya M."/>
            <person name="Sato N."/>
            <person name="Blanc-Mathieu R."/>
            <person name="Endo H."/>
            <person name="Kuwata A."/>
            <person name="Ogata H."/>
        </authorList>
    </citation>
    <scope>NUCLEOTIDE SEQUENCE [LARGE SCALE GENOMIC DNA]</scope>
    <source>
        <strain evidence="12">NIES 3699</strain>
    </source>
</reference>
<keyword evidence="12" id="KW-1185">Reference proteome</keyword>
<gene>
    <name evidence="11" type="ORF">TrVE_jg4452</name>
</gene>
<feature type="compositionally biased region" description="Pro residues" evidence="9">
    <location>
        <begin position="245"/>
        <end position="257"/>
    </location>
</feature>
<comment type="caution">
    <text evidence="11">The sequence shown here is derived from an EMBL/GenBank/DDBJ whole genome shotgun (WGS) entry which is preliminary data.</text>
</comment>
<dbReference type="AlphaFoldDB" id="A0A9W7BG68"/>
<dbReference type="SMART" id="SM00356">
    <property type="entry name" value="ZnF_C3H1"/>
    <property type="match status" value="1"/>
</dbReference>
<dbReference type="Proteomes" id="UP001165160">
    <property type="component" value="Unassembled WGS sequence"/>
</dbReference>
<keyword evidence="6 8" id="KW-0862">Zinc</keyword>
<evidence type="ECO:0000256" key="8">
    <source>
        <dbReference type="PROSITE-ProRule" id="PRU00723"/>
    </source>
</evidence>
<dbReference type="Gene3D" id="3.30.420.10">
    <property type="entry name" value="Ribonuclease H-like superfamily/Ribonuclease H"/>
    <property type="match status" value="1"/>
</dbReference>
<evidence type="ECO:0000259" key="10">
    <source>
        <dbReference type="PROSITE" id="PS50103"/>
    </source>
</evidence>
<dbReference type="InterPro" id="IPR000571">
    <property type="entry name" value="Znf_CCCH"/>
</dbReference>
<dbReference type="EMBL" id="BRXX01000056">
    <property type="protein sequence ID" value="GMH86138.1"/>
    <property type="molecule type" value="Genomic_DNA"/>
</dbReference>
<feature type="region of interest" description="Disordered" evidence="9">
    <location>
        <begin position="32"/>
        <end position="266"/>
    </location>
</feature>
<dbReference type="SMART" id="SM00479">
    <property type="entry name" value="EXOIII"/>
    <property type="match status" value="1"/>
</dbReference>
<feature type="compositionally biased region" description="Basic and acidic residues" evidence="9">
    <location>
        <begin position="134"/>
        <end position="168"/>
    </location>
</feature>
<dbReference type="CDD" id="cd00590">
    <property type="entry name" value="RRM_SF"/>
    <property type="match status" value="1"/>
</dbReference>
<keyword evidence="2" id="KW-0540">Nuclease</keyword>
<protein>
    <recommendedName>
        <fullName evidence="10">C3H1-type domain-containing protein</fullName>
    </recommendedName>
</protein>
<evidence type="ECO:0000256" key="6">
    <source>
        <dbReference type="ARBA" id="ARBA00022833"/>
    </source>
</evidence>
<evidence type="ECO:0000256" key="3">
    <source>
        <dbReference type="ARBA" id="ARBA00022723"/>
    </source>
</evidence>
<comment type="function">
    <text evidence="7">Exoribonuclease involved in ribosome biosynthesis. Involved in the processing of ITS1, the internal transcribed spacer localized between the 18S and 5.8S rRNAs.</text>
</comment>
<feature type="zinc finger region" description="C3H1-type" evidence="8">
    <location>
        <begin position="16"/>
        <end position="43"/>
    </location>
</feature>
<dbReference type="InterPro" id="IPR036855">
    <property type="entry name" value="Znf_CCCH_sf"/>
</dbReference>
<name>A0A9W7BG68_9STRA</name>
<dbReference type="Pfam" id="PF00642">
    <property type="entry name" value="zf-CCCH"/>
    <property type="match status" value="1"/>
</dbReference>
<proteinExistence type="predicted"/>
<feature type="domain" description="C3H1-type" evidence="10">
    <location>
        <begin position="16"/>
        <end position="43"/>
    </location>
</feature>
<dbReference type="InterPro" id="IPR047021">
    <property type="entry name" value="REXO1/3/4-like"/>
</dbReference>
<dbReference type="PANTHER" id="PTHR12801">
    <property type="entry name" value="RNA EXONUCLEASE REXO1 / RECO3 FAMILY MEMBER-RELATED"/>
    <property type="match status" value="1"/>
</dbReference>
<keyword evidence="4 8" id="KW-0863">Zinc-finger</keyword>
<dbReference type="GO" id="GO:0008270">
    <property type="term" value="F:zinc ion binding"/>
    <property type="evidence" value="ECO:0007669"/>
    <property type="project" value="UniProtKB-KW"/>
</dbReference>
<evidence type="ECO:0000256" key="4">
    <source>
        <dbReference type="ARBA" id="ARBA00022771"/>
    </source>
</evidence>
<evidence type="ECO:0000256" key="1">
    <source>
        <dbReference type="ARBA" id="ARBA00022552"/>
    </source>
</evidence>
<evidence type="ECO:0000256" key="5">
    <source>
        <dbReference type="ARBA" id="ARBA00022801"/>
    </source>
</evidence>
<dbReference type="GO" id="GO:0003676">
    <property type="term" value="F:nucleic acid binding"/>
    <property type="evidence" value="ECO:0007669"/>
    <property type="project" value="InterPro"/>
</dbReference>
<dbReference type="InterPro" id="IPR013520">
    <property type="entry name" value="Ribonucl_H"/>
</dbReference>
<dbReference type="SUPFAM" id="SSF53098">
    <property type="entry name" value="Ribonuclease H-like"/>
    <property type="match status" value="1"/>
</dbReference>
<organism evidence="11 12">
    <name type="scientific">Triparma verrucosa</name>
    <dbReference type="NCBI Taxonomy" id="1606542"/>
    <lineage>
        <taxon>Eukaryota</taxon>
        <taxon>Sar</taxon>
        <taxon>Stramenopiles</taxon>
        <taxon>Ochrophyta</taxon>
        <taxon>Bolidophyceae</taxon>
        <taxon>Parmales</taxon>
        <taxon>Triparmaceae</taxon>
        <taxon>Triparma</taxon>
    </lineage>
</organism>
<feature type="compositionally biased region" description="Low complexity" evidence="9">
    <location>
        <begin position="228"/>
        <end position="244"/>
    </location>
</feature>
<evidence type="ECO:0000256" key="7">
    <source>
        <dbReference type="ARBA" id="ARBA00025599"/>
    </source>
</evidence>
<dbReference type="PROSITE" id="PS50103">
    <property type="entry name" value="ZF_C3H1"/>
    <property type="match status" value="1"/>
</dbReference>
<keyword evidence="1" id="KW-0698">rRNA processing</keyword>
<dbReference type="GO" id="GO:0004527">
    <property type="term" value="F:exonuclease activity"/>
    <property type="evidence" value="ECO:0007669"/>
    <property type="project" value="InterPro"/>
</dbReference>
<evidence type="ECO:0000256" key="9">
    <source>
        <dbReference type="SAM" id="MobiDB-lite"/>
    </source>
</evidence>
<dbReference type="SUPFAM" id="SSF54928">
    <property type="entry name" value="RNA-binding domain, RBD"/>
    <property type="match status" value="1"/>
</dbReference>
<dbReference type="SUPFAM" id="SSF90229">
    <property type="entry name" value="CCCH zinc finger"/>
    <property type="match status" value="1"/>
</dbReference>
<keyword evidence="5" id="KW-0378">Hydrolase</keyword>
<sequence length="607" mass="67110">MPPKNPKKYVLLKTTGDLKPPCAFFARGECRNGDTCKFSHTTTPTDLKPSRHQQSDSSSVVSSESEDEEPSLQPPVIKIGRIVKVEAKKKEKATKPSEPPRPSEPPTSDSDEETEAQLLEIQRKLQEKKKKKKEAAAKKKKEEEEAKAKAAKAEKKQPQEKKRKKEAEGAAQKKQKKKTPEAQVSTPTSSLSSLFSSSMFPVSSFSTEPPKPSKPSTPPTPNTPSSPSPTSGQSTSPKATSPKKSPQPPIPPPPLPSSPVTKTSKSWHPLVLQTRSHPRFAGCLSGLKSPSTDPTWFKSTPYTSLEKTDKRHSTGPMPKIIAMDCEMVETRDPLTGKIDSKSLSRLSVIDGENPSNVLIDTLVKPYWPVTDYRTRINGISEESLKGCNFTLRHAQKFMDEVCSDETVIAGHAIHNDLISLRMEHYRVVDSSFLFKATENSTAPPSLKDCVKHILGLEMPKTHDSVNDAAQSMALLQNYKENSGQTSEIIRSSKNTHTDTNGPDTLFVHHIPPGCDVEKVKKMFLNHTEVVPKKLGELQTPSDGGFSKIVVYFSTKDEASKCFEGFRGQAKLDKGGREQKQVFMRKKVGEKSAEHVFVRKNGPTKRKE</sequence>
<dbReference type="PANTHER" id="PTHR12801:SF45">
    <property type="entry name" value="RNA EXONUCLEASE 4"/>
    <property type="match status" value="1"/>
</dbReference>
<feature type="compositionally biased region" description="Pro residues" evidence="9">
    <location>
        <begin position="209"/>
        <end position="227"/>
    </location>
</feature>
<accession>A0A9W7BG68</accession>
<evidence type="ECO:0000313" key="11">
    <source>
        <dbReference type="EMBL" id="GMH86138.1"/>
    </source>
</evidence>
<evidence type="ECO:0000256" key="2">
    <source>
        <dbReference type="ARBA" id="ARBA00022722"/>
    </source>
</evidence>